<dbReference type="InterPro" id="IPR010347">
    <property type="entry name" value="Tdp1"/>
</dbReference>
<evidence type="ECO:0000256" key="10">
    <source>
        <dbReference type="PIRSR" id="PIRSR610347-2"/>
    </source>
</evidence>
<comment type="subcellular location">
    <subcellularLocation>
        <location evidence="1">Nucleus</location>
    </subcellularLocation>
</comment>
<feature type="site" description="Interaction with DNA" evidence="11">
    <location>
        <position position="510"/>
    </location>
</feature>
<keyword evidence="13" id="KW-1185">Reference proteome</keyword>
<reference evidence="12 13" key="1">
    <citation type="submission" date="2016-03" db="EMBL/GenBank/DDBJ databases">
        <authorList>
            <person name="Devillers H."/>
        </authorList>
    </citation>
    <scope>NUCLEOTIDE SEQUENCE [LARGE SCALE GENOMIC DNA]</scope>
    <source>
        <strain evidence="12">CBS 6772</strain>
    </source>
</reference>
<dbReference type="OrthoDB" id="47785at2759"/>
<dbReference type="Pfam" id="PF06087">
    <property type="entry name" value="Tyr-DNA_phospho"/>
    <property type="match status" value="1"/>
</dbReference>
<comment type="similarity">
    <text evidence="2">Belongs to the tyrosyl-DNA phosphodiesterase family.</text>
</comment>
<dbReference type="PANTHER" id="PTHR12415">
    <property type="entry name" value="TYROSYL-DNA PHOSPHODIESTERASE 1"/>
    <property type="match status" value="1"/>
</dbReference>
<evidence type="ECO:0000256" key="5">
    <source>
        <dbReference type="ARBA" id="ARBA00022801"/>
    </source>
</evidence>
<evidence type="ECO:0000256" key="3">
    <source>
        <dbReference type="ARBA" id="ARBA00022722"/>
    </source>
</evidence>
<dbReference type="GO" id="GO:0017005">
    <property type="term" value="F:3'-tyrosyl-DNA phosphodiesterase activity"/>
    <property type="evidence" value="ECO:0007669"/>
    <property type="project" value="TreeGrafter"/>
</dbReference>
<keyword evidence="6" id="KW-0269">Exonuclease</keyword>
<evidence type="ECO:0000313" key="12">
    <source>
        <dbReference type="EMBL" id="SCW00561.1"/>
    </source>
</evidence>
<dbReference type="AlphaFoldDB" id="A0A1G4M9R2"/>
<keyword evidence="8" id="KW-0539">Nucleus</keyword>
<dbReference type="GO" id="GO:0005634">
    <property type="term" value="C:nucleus"/>
    <property type="evidence" value="ECO:0007669"/>
    <property type="project" value="UniProtKB-SubCell"/>
</dbReference>
<protein>
    <submittedName>
        <fullName evidence="12">LAFE_0C06920g1_1</fullName>
    </submittedName>
</protein>
<evidence type="ECO:0000256" key="8">
    <source>
        <dbReference type="ARBA" id="ARBA00023242"/>
    </source>
</evidence>
<dbReference type="SUPFAM" id="SSF56024">
    <property type="entry name" value="Phospholipase D/nuclease"/>
    <property type="match status" value="2"/>
</dbReference>
<evidence type="ECO:0000256" key="1">
    <source>
        <dbReference type="ARBA" id="ARBA00004123"/>
    </source>
</evidence>
<keyword evidence="4" id="KW-0227">DNA damage</keyword>
<dbReference type="GO" id="GO:0003697">
    <property type="term" value="F:single-stranded DNA binding"/>
    <property type="evidence" value="ECO:0007669"/>
    <property type="project" value="TreeGrafter"/>
</dbReference>
<sequence length="608" mass="69006">MGHSKSVSDVRKRVRNRWSAFEYRRNAHNSASTAFDDGGIENEMVHNEHDADNVDKVGTPAVEPVPLLQTQAKMSSTEINAAPVEIIDLTSDTEETEVTTSDTDLANEEVPLETAVTQYPFKLIKSDIYDAGRASRHFITLQSIFSEPGLKKVWLFSYQYELDYILPMFCDDVEVTIIAQEGTVLPPTIRTASISKLLSKMKTYFINMPPYTCHHSKMIINQYSDFSCRLFIPSNNFTSTETNLPQQVIWCSPILPPKNSVSGVSIFRDDLLLYLDTYPCDLKPLCVAMEAVDFSRIDNAGVQFVFSAPKPSRTKRRGEHITSGIRLAHQKLSKYHHADRSDHTFNATHHYLSQVSTIGAPLKTKSKKPANLFSHLMIPLYSGINPYSTNLGRQRIDDVPETEELKYLYRKHKIKPYIVYPTDREIRSCPMGYMTGGWFHFHWMKTDFTRLHYRILKQWGVLHKQSSEANNPRAATPSHTKFYMKGTTTSHGQKPFEQLDWCLFTTANLSGHAWGTTTRRPQNYEVGVLLCSDEKHALTAKSASDLIYTNFEGSGRSLKDEKATISHNTCILVPFTIPLGQYTTSDESFCISHNYMQPDSLGNQHLAT</sequence>
<feature type="active site" description="Nucleophile" evidence="9">
    <location>
        <position position="215"/>
    </location>
</feature>
<dbReference type="STRING" id="4955.A0A1G4M9R2"/>
<dbReference type="PANTHER" id="PTHR12415:SF0">
    <property type="entry name" value="TYROSYL-DNA PHOSPHODIESTERASE 1"/>
    <property type="match status" value="1"/>
</dbReference>
<gene>
    <name evidence="12" type="ORF">LAFE_0C06920G</name>
</gene>
<evidence type="ECO:0000256" key="9">
    <source>
        <dbReference type="PIRSR" id="PIRSR610347-1"/>
    </source>
</evidence>
<evidence type="ECO:0000256" key="11">
    <source>
        <dbReference type="PIRSR" id="PIRSR610347-3"/>
    </source>
</evidence>
<dbReference type="Proteomes" id="UP000190831">
    <property type="component" value="Chromosome C"/>
</dbReference>
<feature type="active site" description="Proton donor/acceptor" evidence="9">
    <location>
        <position position="479"/>
    </location>
</feature>
<dbReference type="EMBL" id="LT598485">
    <property type="protein sequence ID" value="SCW00561.1"/>
    <property type="molecule type" value="Genomic_DNA"/>
</dbReference>
<dbReference type="Gene3D" id="3.30.870.10">
    <property type="entry name" value="Endonuclease Chain A"/>
    <property type="match status" value="2"/>
</dbReference>
<evidence type="ECO:0000256" key="2">
    <source>
        <dbReference type="ARBA" id="ARBA00010205"/>
    </source>
</evidence>
<dbReference type="OMA" id="AHSKFYM"/>
<dbReference type="GO" id="GO:0003690">
    <property type="term" value="F:double-stranded DNA binding"/>
    <property type="evidence" value="ECO:0007669"/>
    <property type="project" value="TreeGrafter"/>
</dbReference>
<evidence type="ECO:0000256" key="7">
    <source>
        <dbReference type="ARBA" id="ARBA00023204"/>
    </source>
</evidence>
<keyword evidence="7" id="KW-0234">DNA repair</keyword>
<feature type="binding site" evidence="10">
    <location>
        <position position="481"/>
    </location>
    <ligand>
        <name>substrate</name>
    </ligand>
</feature>
<dbReference type="GO" id="GO:0004527">
    <property type="term" value="F:exonuclease activity"/>
    <property type="evidence" value="ECO:0007669"/>
    <property type="project" value="UniProtKB-KW"/>
</dbReference>
<keyword evidence="3" id="KW-0540">Nuclease</keyword>
<accession>A0A1G4M9R2</accession>
<organism evidence="12 13">
    <name type="scientific">Lachancea fermentati</name>
    <name type="common">Zygosaccharomyces fermentati</name>
    <dbReference type="NCBI Taxonomy" id="4955"/>
    <lineage>
        <taxon>Eukaryota</taxon>
        <taxon>Fungi</taxon>
        <taxon>Dikarya</taxon>
        <taxon>Ascomycota</taxon>
        <taxon>Saccharomycotina</taxon>
        <taxon>Saccharomycetes</taxon>
        <taxon>Saccharomycetales</taxon>
        <taxon>Saccharomycetaceae</taxon>
        <taxon>Lachancea</taxon>
    </lineage>
</organism>
<name>A0A1G4M9R2_LACFM</name>
<feature type="binding site" evidence="10">
    <location>
        <position position="217"/>
    </location>
    <ligand>
        <name>substrate</name>
    </ligand>
</feature>
<evidence type="ECO:0000256" key="4">
    <source>
        <dbReference type="ARBA" id="ARBA00022763"/>
    </source>
</evidence>
<keyword evidence="5" id="KW-0378">Hydrolase</keyword>
<evidence type="ECO:0000256" key="6">
    <source>
        <dbReference type="ARBA" id="ARBA00022839"/>
    </source>
</evidence>
<proteinExistence type="inferred from homology"/>
<evidence type="ECO:0000313" key="13">
    <source>
        <dbReference type="Proteomes" id="UP000190831"/>
    </source>
</evidence>
<dbReference type="GO" id="GO:0006281">
    <property type="term" value="P:DNA repair"/>
    <property type="evidence" value="ECO:0007669"/>
    <property type="project" value="UniProtKB-KW"/>
</dbReference>